<evidence type="ECO:0000313" key="1">
    <source>
        <dbReference type="EMBL" id="CAH3019442.1"/>
    </source>
</evidence>
<organism evidence="1 2">
    <name type="scientific">Porites evermanni</name>
    <dbReference type="NCBI Taxonomy" id="104178"/>
    <lineage>
        <taxon>Eukaryota</taxon>
        <taxon>Metazoa</taxon>
        <taxon>Cnidaria</taxon>
        <taxon>Anthozoa</taxon>
        <taxon>Hexacorallia</taxon>
        <taxon>Scleractinia</taxon>
        <taxon>Fungiina</taxon>
        <taxon>Poritidae</taxon>
        <taxon>Porites</taxon>
    </lineage>
</organism>
<gene>
    <name evidence="1" type="ORF">PEVE_00002703</name>
</gene>
<dbReference type="EMBL" id="CALNXI010000116">
    <property type="protein sequence ID" value="CAH3019442.1"/>
    <property type="molecule type" value="Genomic_DNA"/>
</dbReference>
<sequence>MQSSVYDAEQEVWLPRNIKCLDAEVALPNVSDLKVNHFIKSLDIGHVCQISNYPGVSQTVTGLVFMILDLHLRLPRLHKQLIWFKGNKYHFIFQFSDDRAPETSKLTMSIGTLTCWNLASRQCTLEFQPSEDQSWQSWAKNELNQAATYPSPYANVHQGQLSKMGRTIGNDSNCTWQVPTQERRQEDLEVLSSPVDTT</sequence>
<protein>
    <submittedName>
        <fullName evidence="1">Uncharacterized protein</fullName>
    </submittedName>
</protein>
<reference evidence="1 2" key="1">
    <citation type="submission" date="2022-05" db="EMBL/GenBank/DDBJ databases">
        <authorList>
            <consortium name="Genoscope - CEA"/>
            <person name="William W."/>
        </authorList>
    </citation>
    <scope>NUCLEOTIDE SEQUENCE [LARGE SCALE GENOMIC DNA]</scope>
</reference>
<proteinExistence type="predicted"/>
<dbReference type="Proteomes" id="UP001159427">
    <property type="component" value="Unassembled WGS sequence"/>
</dbReference>
<name>A0ABN8LUV3_9CNID</name>
<keyword evidence="2" id="KW-1185">Reference proteome</keyword>
<evidence type="ECO:0000313" key="2">
    <source>
        <dbReference type="Proteomes" id="UP001159427"/>
    </source>
</evidence>
<accession>A0ABN8LUV3</accession>
<comment type="caution">
    <text evidence="1">The sequence shown here is derived from an EMBL/GenBank/DDBJ whole genome shotgun (WGS) entry which is preliminary data.</text>
</comment>